<dbReference type="EMBL" id="JAVLSF010001465">
    <property type="protein sequence ID" value="MDR9779005.1"/>
    <property type="molecule type" value="Genomic_DNA"/>
</dbReference>
<dbReference type="PANTHER" id="PTHR30188">
    <property type="entry name" value="ABC TRANSPORTER PERMEASE PROTEIN-RELATED"/>
    <property type="match status" value="1"/>
</dbReference>
<name>A0AAJ2H486_9HYPH</name>
<evidence type="ECO:0000256" key="1">
    <source>
        <dbReference type="SAM" id="Phobius"/>
    </source>
</evidence>
<keyword evidence="1" id="KW-0812">Transmembrane</keyword>
<keyword evidence="1" id="KW-0472">Membrane</keyword>
<accession>A0AAJ2H486</accession>
<reference evidence="2" key="1">
    <citation type="submission" date="2023-04" db="EMBL/GenBank/DDBJ databases">
        <title>Genomic characterization of faba bean (Vicia faba) microsymbionts in Mexican soils.</title>
        <authorList>
            <person name="Rivera Orduna F.N."/>
            <person name="Guevara-Luna J."/>
            <person name="Yan J."/>
            <person name="Arroyo-Herrera I."/>
            <person name="Li Y."/>
            <person name="Vasquez-Murrieta M.S."/>
            <person name="Wang E.T."/>
        </authorList>
    </citation>
    <scope>NUCLEOTIDE SEQUENCE</scope>
    <source>
        <strain evidence="2">CH26</strain>
    </source>
</reference>
<feature type="transmembrane region" description="Helical" evidence="1">
    <location>
        <begin position="55"/>
        <end position="78"/>
    </location>
</feature>
<proteinExistence type="predicted"/>
<dbReference type="GO" id="GO:0043190">
    <property type="term" value="C:ATP-binding cassette (ABC) transporter complex"/>
    <property type="evidence" value="ECO:0007669"/>
    <property type="project" value="InterPro"/>
</dbReference>
<feature type="non-terminal residue" evidence="2">
    <location>
        <position position="103"/>
    </location>
</feature>
<sequence>TEQMYRVGVMSLLIISVSGLFIGLVLGLQLYSILIRFGSESMLGTGLALTLLRELGPVVAALLFAGRAGSALTAEIGLMKATEQLASMEMIGVDPLRRIVAPR</sequence>
<dbReference type="Pfam" id="PF02405">
    <property type="entry name" value="MlaE"/>
    <property type="match status" value="1"/>
</dbReference>
<dbReference type="Proteomes" id="UP001268610">
    <property type="component" value="Unassembled WGS sequence"/>
</dbReference>
<dbReference type="RefSeq" id="WP_310866935.1">
    <property type="nucleotide sequence ID" value="NZ_JAVLSF010001465.1"/>
</dbReference>
<dbReference type="PANTHER" id="PTHR30188:SF4">
    <property type="entry name" value="PROTEIN TRIGALACTOSYLDIACYLGLYCEROL 1, CHLOROPLASTIC"/>
    <property type="match status" value="1"/>
</dbReference>
<dbReference type="InterPro" id="IPR030802">
    <property type="entry name" value="Permease_MalE"/>
</dbReference>
<protein>
    <submittedName>
        <fullName evidence="2">ABC transporter permease</fullName>
    </submittedName>
</protein>
<feature type="non-terminal residue" evidence="2">
    <location>
        <position position="1"/>
    </location>
</feature>
<dbReference type="AlphaFoldDB" id="A0AAJ2H486"/>
<organism evidence="2 3">
    <name type="scientific">Rhizobium hidalgonense</name>
    <dbReference type="NCBI Taxonomy" id="1538159"/>
    <lineage>
        <taxon>Bacteria</taxon>
        <taxon>Pseudomonadati</taxon>
        <taxon>Pseudomonadota</taxon>
        <taxon>Alphaproteobacteria</taxon>
        <taxon>Hyphomicrobiales</taxon>
        <taxon>Rhizobiaceae</taxon>
        <taxon>Rhizobium/Agrobacterium group</taxon>
        <taxon>Rhizobium</taxon>
    </lineage>
</organism>
<feature type="transmembrane region" description="Helical" evidence="1">
    <location>
        <begin position="12"/>
        <end position="35"/>
    </location>
</feature>
<keyword evidence="1" id="KW-1133">Transmembrane helix</keyword>
<dbReference type="GO" id="GO:0005548">
    <property type="term" value="F:phospholipid transporter activity"/>
    <property type="evidence" value="ECO:0007669"/>
    <property type="project" value="TreeGrafter"/>
</dbReference>
<evidence type="ECO:0000313" key="2">
    <source>
        <dbReference type="EMBL" id="MDR9779005.1"/>
    </source>
</evidence>
<comment type="caution">
    <text evidence="2">The sequence shown here is derived from an EMBL/GenBank/DDBJ whole genome shotgun (WGS) entry which is preliminary data.</text>
</comment>
<gene>
    <name evidence="2" type="ORF">RJJ65_41380</name>
</gene>
<evidence type="ECO:0000313" key="3">
    <source>
        <dbReference type="Proteomes" id="UP001268610"/>
    </source>
</evidence>